<protein>
    <recommendedName>
        <fullName evidence="4">DUF5723 domain-containing protein</fullName>
    </recommendedName>
</protein>
<evidence type="ECO:0008006" key="4">
    <source>
        <dbReference type="Google" id="ProtNLM"/>
    </source>
</evidence>
<accession>A0A7S6WNI9</accession>
<gene>
    <name evidence="2" type="ORF">IFE08_10580</name>
</gene>
<reference evidence="2 3" key="1">
    <citation type="submission" date="2020-09" db="EMBL/GenBank/DDBJ databases">
        <title>Characterization of Treponema spp. from bovine digital dermatitis in Korea.</title>
        <authorList>
            <person name="Espiritu H.M."/>
            <person name="Cho Y.I."/>
            <person name="Mamuad L."/>
        </authorList>
    </citation>
    <scope>NUCLEOTIDE SEQUENCE [LARGE SCALE GENOMIC DNA]</scope>
    <source>
        <strain evidence="2 3">KS1</strain>
    </source>
</reference>
<evidence type="ECO:0000313" key="3">
    <source>
        <dbReference type="Proteomes" id="UP000593915"/>
    </source>
</evidence>
<organism evidence="2 3">
    <name type="scientific">Treponema pedis</name>
    <dbReference type="NCBI Taxonomy" id="409322"/>
    <lineage>
        <taxon>Bacteria</taxon>
        <taxon>Pseudomonadati</taxon>
        <taxon>Spirochaetota</taxon>
        <taxon>Spirochaetia</taxon>
        <taxon>Spirochaetales</taxon>
        <taxon>Treponemataceae</taxon>
        <taxon>Treponema</taxon>
    </lineage>
</organism>
<sequence>MKKLFLTVTAVVCLSLYGFSQESVSSKEGETPEESGIPQEKDGLKNGEDIIDSQTENMLEEIRRRNGIDSIPLKKPDSGIKKDFFANGRTKFELGIDLAAGASNSYFSIKDFFTPEFEINFDKLSDSLPKAGFSTNVLAYLNTFLTIRIKDKYEFGTYISAKGFSLINVPKNLIDFIVKGPPENGKIAGEITNMSSSFVDTSLFFGMKIKNFKFKVSGSYFVPLMYGEYSLVSYEFENNASTGRLYAKGKSNAVLYTDIPIFNKNSGKFNLQSVNSMLKNGGFDIGFDGSYKFNDIATLNFSLKHIPVVPARLNKGFSHISEGKIEIDSIIKYLYGLLSPMQNENINVKTPLVDFFSSGPVYDLPPKRILRPIKFNISSDIYPFKNKYLIITPSIGCHFLRPFYIDMGLRLESRFLKVLGLYYVFSREDKIWKNKLGFFFDSRIFRFEVAAAAVSPSFTGSFKAVGREVNVSVVVGY</sequence>
<dbReference type="RefSeq" id="WP_194075851.1">
    <property type="nucleotide sequence ID" value="NZ_CP061839.1"/>
</dbReference>
<dbReference type="AlphaFoldDB" id="A0A7S6WNI9"/>
<dbReference type="EMBL" id="CP061839">
    <property type="protein sequence ID" value="QOW60264.1"/>
    <property type="molecule type" value="Genomic_DNA"/>
</dbReference>
<proteinExistence type="predicted"/>
<name>A0A7S6WNI9_9SPIR</name>
<evidence type="ECO:0000256" key="1">
    <source>
        <dbReference type="SAM" id="MobiDB-lite"/>
    </source>
</evidence>
<feature type="region of interest" description="Disordered" evidence="1">
    <location>
        <begin position="25"/>
        <end position="47"/>
    </location>
</feature>
<evidence type="ECO:0000313" key="2">
    <source>
        <dbReference type="EMBL" id="QOW60264.1"/>
    </source>
</evidence>
<dbReference type="Proteomes" id="UP000593915">
    <property type="component" value="Chromosome"/>
</dbReference>